<keyword evidence="2" id="KW-0808">Transferase</keyword>
<dbReference type="PROSITE" id="PS51143">
    <property type="entry name" value="MT_A70"/>
    <property type="match status" value="1"/>
</dbReference>
<dbReference type="InterPro" id="IPR029063">
    <property type="entry name" value="SAM-dependent_MTases_sf"/>
</dbReference>
<name>A0A1I3XB75_9RHOB</name>
<feature type="non-terminal residue" evidence="5">
    <location>
        <position position="93"/>
    </location>
</feature>
<proteinExistence type="inferred from homology"/>
<dbReference type="Pfam" id="PF05063">
    <property type="entry name" value="MT-A70"/>
    <property type="match status" value="1"/>
</dbReference>
<accession>A0A1I3XB75</accession>
<dbReference type="STRING" id="576117.SAMN04488138_14616"/>
<comment type="similarity">
    <text evidence="4">Belongs to the MT-A70-like family.</text>
</comment>
<dbReference type="PANTHER" id="PTHR12829">
    <property type="entry name" value="N6-ADENOSINE-METHYLTRANSFERASE"/>
    <property type="match status" value="1"/>
</dbReference>
<dbReference type="AlphaFoldDB" id="A0A1I3XB75"/>
<dbReference type="GO" id="GO:0008168">
    <property type="term" value="F:methyltransferase activity"/>
    <property type="evidence" value="ECO:0007669"/>
    <property type="project" value="UniProtKB-KW"/>
</dbReference>
<evidence type="ECO:0000256" key="2">
    <source>
        <dbReference type="ARBA" id="ARBA00022679"/>
    </source>
</evidence>
<dbReference type="PANTHER" id="PTHR12829:SF7">
    <property type="entry name" value="N6-ADENOSINE-METHYLTRANSFERASE CATALYTIC SUBUNIT"/>
    <property type="match status" value="1"/>
</dbReference>
<evidence type="ECO:0000256" key="3">
    <source>
        <dbReference type="ARBA" id="ARBA00022691"/>
    </source>
</evidence>
<keyword evidence="6" id="KW-1185">Reference proteome</keyword>
<reference evidence="5 6" key="1">
    <citation type="submission" date="2016-10" db="EMBL/GenBank/DDBJ databases">
        <authorList>
            <person name="de Groot N.N."/>
        </authorList>
    </citation>
    <scope>NUCLEOTIDE SEQUENCE [LARGE SCALE GENOMIC DNA]</scope>
    <source>
        <strain evidence="5 6">CGMCC 1.8891</strain>
    </source>
</reference>
<evidence type="ECO:0000313" key="5">
    <source>
        <dbReference type="EMBL" id="SFK16814.1"/>
    </source>
</evidence>
<sequence length="93" mass="10206">MTLPGLPDGARFDLIMADPPWQFQTRSQKGVTSKGAGGQYSCMSLDDIKAMPIASIAAPDCLLWLWATNPMLPQAFEVMDAWGFEFKTAGHWA</sequence>
<evidence type="ECO:0000313" key="6">
    <source>
        <dbReference type="Proteomes" id="UP000183299"/>
    </source>
</evidence>
<dbReference type="RefSeq" id="WP_244524897.1">
    <property type="nucleotide sequence ID" value="NZ_FORY01000046.1"/>
</dbReference>
<dbReference type="SUPFAM" id="SSF53335">
    <property type="entry name" value="S-adenosyl-L-methionine-dependent methyltransferases"/>
    <property type="match status" value="1"/>
</dbReference>
<dbReference type="Proteomes" id="UP000183299">
    <property type="component" value="Unassembled WGS sequence"/>
</dbReference>
<protein>
    <submittedName>
        <fullName evidence="5">MT-A70</fullName>
    </submittedName>
</protein>
<keyword evidence="3" id="KW-0949">S-adenosyl-L-methionine</keyword>
<keyword evidence="1" id="KW-0489">Methyltransferase</keyword>
<dbReference type="EMBL" id="FORY01000046">
    <property type="protein sequence ID" value="SFK16814.1"/>
    <property type="molecule type" value="Genomic_DNA"/>
</dbReference>
<evidence type="ECO:0000256" key="4">
    <source>
        <dbReference type="PROSITE-ProRule" id="PRU00489"/>
    </source>
</evidence>
<organism evidence="5 6">
    <name type="scientific">Celeribacter halophilus</name>
    <dbReference type="NCBI Taxonomy" id="576117"/>
    <lineage>
        <taxon>Bacteria</taxon>
        <taxon>Pseudomonadati</taxon>
        <taxon>Pseudomonadota</taxon>
        <taxon>Alphaproteobacteria</taxon>
        <taxon>Rhodobacterales</taxon>
        <taxon>Roseobacteraceae</taxon>
        <taxon>Celeribacter</taxon>
    </lineage>
</organism>
<gene>
    <name evidence="5" type="ORF">SAMN04488138_14616</name>
</gene>
<evidence type="ECO:0000256" key="1">
    <source>
        <dbReference type="ARBA" id="ARBA00022603"/>
    </source>
</evidence>
<dbReference type="GO" id="GO:0032259">
    <property type="term" value="P:methylation"/>
    <property type="evidence" value="ECO:0007669"/>
    <property type="project" value="UniProtKB-KW"/>
</dbReference>
<dbReference type="InterPro" id="IPR007757">
    <property type="entry name" value="MT-A70-like"/>
</dbReference>